<dbReference type="GO" id="GO:0009249">
    <property type="term" value="P:protein lipoylation"/>
    <property type="evidence" value="ECO:0007669"/>
    <property type="project" value="UniProtKB-ARBA"/>
</dbReference>
<dbReference type="AlphaFoldDB" id="A0A1G9H3N5"/>
<dbReference type="OrthoDB" id="9788148at2"/>
<evidence type="ECO:0000259" key="1">
    <source>
        <dbReference type="PROSITE" id="PS51733"/>
    </source>
</evidence>
<dbReference type="PANTHER" id="PTHR43679:SF2">
    <property type="entry name" value="OCTANOYL-[GCVH]:PROTEIN N-OCTANOYLTRANSFERASE"/>
    <property type="match status" value="1"/>
</dbReference>
<name>A0A1G9H3N5_9FIRM</name>
<dbReference type="STRING" id="321763.SAMN04488692_10190"/>
<dbReference type="Pfam" id="PF21948">
    <property type="entry name" value="LplA-B_cat"/>
    <property type="match status" value="1"/>
</dbReference>
<dbReference type="InterPro" id="IPR004143">
    <property type="entry name" value="BPL_LPL_catalytic"/>
</dbReference>
<keyword evidence="3" id="KW-1185">Reference proteome</keyword>
<organism evidence="2 3">
    <name type="scientific">Halarsenatibacter silvermanii</name>
    <dbReference type="NCBI Taxonomy" id="321763"/>
    <lineage>
        <taxon>Bacteria</taxon>
        <taxon>Bacillati</taxon>
        <taxon>Bacillota</taxon>
        <taxon>Clostridia</taxon>
        <taxon>Halanaerobiales</taxon>
        <taxon>Halarsenatibacteraceae</taxon>
        <taxon>Halarsenatibacter</taxon>
    </lineage>
</organism>
<dbReference type="Gene3D" id="3.30.930.10">
    <property type="entry name" value="Bira Bifunctional Protein, Domain 2"/>
    <property type="match status" value="1"/>
</dbReference>
<dbReference type="GO" id="GO:0140096">
    <property type="term" value="F:catalytic activity, acting on a protein"/>
    <property type="evidence" value="ECO:0007669"/>
    <property type="project" value="UniProtKB-ARBA"/>
</dbReference>
<sequence length="272" mass="30633">MPEWRLLITDPAAGHYNMAVDEAIMRSHREGSTPPTLRFYSWKPPALSLGFFQQIEDIDREACRKKGIDIVRRLTGGRAILHDEELTYSLTVREDLDLLSDSVVESYRQISEGLVSGLQKVGVPAELKPRQKGKKAPSGKSSACFDAPSWYEIVSDGKKLIGSAQTRKKGAILQHGSLPFRQDSQKIFDLFNFSSDHEREKMRRFYSLKSTSLDELGADSLSFEDLSAALSKGISEALSIDLKAGSLTEKERRLAGELAREKYKNSTWNYRR</sequence>
<gene>
    <name evidence="2" type="ORF">SAMN04488692_10190</name>
</gene>
<dbReference type="SUPFAM" id="SSF55681">
    <property type="entry name" value="Class II aaRS and biotin synthetases"/>
    <property type="match status" value="1"/>
</dbReference>
<evidence type="ECO:0000313" key="3">
    <source>
        <dbReference type="Proteomes" id="UP000199476"/>
    </source>
</evidence>
<protein>
    <submittedName>
        <fullName evidence="2">Lipoate-protein ligase A</fullName>
    </submittedName>
</protein>
<feature type="domain" description="BPL/LPL catalytic" evidence="1">
    <location>
        <begin position="31"/>
        <end position="242"/>
    </location>
</feature>
<accession>A0A1G9H3N5</accession>
<dbReference type="RefSeq" id="WP_089757579.1">
    <property type="nucleotide sequence ID" value="NZ_FNGO01000001.1"/>
</dbReference>
<dbReference type="Proteomes" id="UP000199476">
    <property type="component" value="Unassembled WGS sequence"/>
</dbReference>
<keyword evidence="2" id="KW-0436">Ligase</keyword>
<evidence type="ECO:0000313" key="2">
    <source>
        <dbReference type="EMBL" id="SDL07500.1"/>
    </source>
</evidence>
<reference evidence="2 3" key="1">
    <citation type="submission" date="2016-10" db="EMBL/GenBank/DDBJ databases">
        <authorList>
            <person name="de Groot N.N."/>
        </authorList>
    </citation>
    <scope>NUCLEOTIDE SEQUENCE [LARGE SCALE GENOMIC DNA]</scope>
    <source>
        <strain evidence="2 3">SLAS-1</strain>
    </source>
</reference>
<dbReference type="InterPro" id="IPR050664">
    <property type="entry name" value="Octanoyltrans_LipM/LipL"/>
</dbReference>
<dbReference type="GO" id="GO:0016874">
    <property type="term" value="F:ligase activity"/>
    <property type="evidence" value="ECO:0007669"/>
    <property type="project" value="UniProtKB-KW"/>
</dbReference>
<dbReference type="PANTHER" id="PTHR43679">
    <property type="entry name" value="OCTANOYLTRANSFERASE LIPM-RELATED"/>
    <property type="match status" value="1"/>
</dbReference>
<dbReference type="CDD" id="cd16443">
    <property type="entry name" value="LplA"/>
    <property type="match status" value="1"/>
</dbReference>
<dbReference type="EMBL" id="FNGO01000001">
    <property type="protein sequence ID" value="SDL07500.1"/>
    <property type="molecule type" value="Genomic_DNA"/>
</dbReference>
<dbReference type="InterPro" id="IPR045864">
    <property type="entry name" value="aa-tRNA-synth_II/BPL/LPL"/>
</dbReference>
<dbReference type="PROSITE" id="PS51733">
    <property type="entry name" value="BPL_LPL_CATALYTIC"/>
    <property type="match status" value="1"/>
</dbReference>
<proteinExistence type="predicted"/>
<dbReference type="GO" id="GO:0016740">
    <property type="term" value="F:transferase activity"/>
    <property type="evidence" value="ECO:0007669"/>
    <property type="project" value="UniProtKB-ARBA"/>
</dbReference>